<feature type="binding site" evidence="14">
    <location>
        <position position="617"/>
    </location>
    <ligand>
        <name>Ca(2+)</name>
        <dbReference type="ChEBI" id="CHEBI:29108"/>
        <label>2</label>
    </ligand>
</feature>
<evidence type="ECO:0000259" key="19">
    <source>
        <dbReference type="Pfam" id="PF20519"/>
    </source>
</evidence>
<dbReference type="PANTHER" id="PTHR10877">
    <property type="entry name" value="POLYCYSTIN FAMILY MEMBER"/>
    <property type="match status" value="1"/>
</dbReference>
<keyword evidence="7" id="KW-0175">Coiled coil</keyword>
<keyword evidence="6 17" id="KW-1133">Transmembrane helix</keyword>
<dbReference type="InterPro" id="IPR003915">
    <property type="entry name" value="PKD_2"/>
</dbReference>
<feature type="compositionally biased region" description="Basic and acidic residues" evidence="16">
    <location>
        <begin position="14"/>
        <end position="40"/>
    </location>
</feature>
<keyword evidence="8 14" id="KW-0406">Ion transport</keyword>
<feature type="region of interest" description="Disordered" evidence="16">
    <location>
        <begin position="1"/>
        <end position="40"/>
    </location>
</feature>
<evidence type="ECO:0000256" key="1">
    <source>
        <dbReference type="ARBA" id="ARBA00004272"/>
    </source>
</evidence>
<evidence type="ECO:0000259" key="18">
    <source>
        <dbReference type="Pfam" id="PF08016"/>
    </source>
</evidence>
<feature type="transmembrane region" description="Helical" evidence="17">
    <location>
        <begin position="362"/>
        <end position="383"/>
    </location>
</feature>
<organism evidence="20">
    <name type="scientific">Timema tahoe</name>
    <dbReference type="NCBI Taxonomy" id="61484"/>
    <lineage>
        <taxon>Eukaryota</taxon>
        <taxon>Metazoa</taxon>
        <taxon>Ecdysozoa</taxon>
        <taxon>Arthropoda</taxon>
        <taxon>Hexapoda</taxon>
        <taxon>Insecta</taxon>
        <taxon>Pterygota</taxon>
        <taxon>Neoptera</taxon>
        <taxon>Polyneoptera</taxon>
        <taxon>Phasmatodea</taxon>
        <taxon>Timematodea</taxon>
        <taxon>Timematoidea</taxon>
        <taxon>Timematidae</taxon>
        <taxon>Timema</taxon>
    </lineage>
</organism>
<evidence type="ECO:0000256" key="14">
    <source>
        <dbReference type="PIRSR" id="PIRSR603915-1"/>
    </source>
</evidence>
<evidence type="ECO:0000313" key="20">
    <source>
        <dbReference type="EMBL" id="CAD7463376.1"/>
    </source>
</evidence>
<keyword evidence="14" id="KW-0107">Calcium channel</keyword>
<dbReference type="GO" id="GO:0060170">
    <property type="term" value="C:ciliary membrane"/>
    <property type="evidence" value="ECO:0007669"/>
    <property type="project" value="UniProtKB-SubCell"/>
</dbReference>
<feature type="transmembrane region" description="Helical" evidence="17">
    <location>
        <begin position="510"/>
        <end position="534"/>
    </location>
</feature>
<sequence length="696" mass="81387">MMSSQASTDPRWGPSREPRDVESPEYERHLSTEEHSPPETGWRQRLENLWVTRQMAEGTDNKTFEIQLSLKELIIYVIFLIVFNIVALGMMSITYYYYTKVLMGLFVESSFKVSLSCVVTGWKDIKTMADFWNYVESPLIDGLFWDVWYNDQAITSKEDRNILYENRMLGIPRMRQVKVRNNSCTVHDEFRRTFSTCYDYFSSASEDTEPFGLGTGTAWTYSSPEKLDTSSYWGWLGTYGGGGFYEDFSIHSKETLEKIKALKENLWITRGTRAVFIDFTLYNANINLFCIIKLTVEFPPTGGATPSWDFLTLRLLSYQSKYDYFIFACEILFIFFIVFFTLEEVREIIHFKFRYIRSFWNVLDIIIITLSYACILFNIFQFVKLSDVLQGLLNQKTTFANFDHLGRLQVDYNNMEAVALFFAWVKIFKFISFNKTMSQLSNTLSRCAWDIAGFSIMFFIVFCAFAQLSYLLFGSQLERFSTFINAMFTLLRILLADFDYDAIERANRILGPLFFVTYIFFVFFVLLNMFLAIINDTYSEVKSEISSRKDFEVSDFLWRGVTNALHKFGYGHKLARSDGPRQDGKITFREIRDTLRKCNFSELEIEMFFAKYDIDPDQVVGEVETRKMLADIEGRKFDTESSIHPKSSPEVTQQEFTMLEGRVERMEESISTTIDKIETILAQLEKMAKGQYRDRP</sequence>
<dbReference type="Gene3D" id="1.10.287.70">
    <property type="match status" value="1"/>
</dbReference>
<keyword evidence="3" id="KW-0813">Transport</keyword>
<feature type="domain" description="Polycystin" evidence="19">
    <location>
        <begin position="122"/>
        <end position="315"/>
    </location>
</feature>
<keyword evidence="13 14" id="KW-0407">Ion channel</keyword>
<gene>
    <name evidence="20" type="ORF">TTEB3V08_LOCUS11261</name>
</gene>
<dbReference type="SUPFAM" id="SSF81324">
    <property type="entry name" value="Voltage-gated potassium channels"/>
    <property type="match status" value="1"/>
</dbReference>
<feature type="binding site" evidence="14">
    <location>
        <position position="624"/>
    </location>
    <ligand>
        <name>Ca(2+)</name>
        <dbReference type="ChEBI" id="CHEBI:29108"/>
        <label>2</label>
    </ligand>
</feature>
<keyword evidence="14" id="KW-0109">Calcium transport</keyword>
<evidence type="ECO:0000256" key="6">
    <source>
        <dbReference type="ARBA" id="ARBA00022989"/>
    </source>
</evidence>
<feature type="binding site" evidence="14">
    <location>
        <position position="615"/>
    </location>
    <ligand>
        <name>Ca(2+)</name>
        <dbReference type="ChEBI" id="CHEBI:29108"/>
        <label>2</label>
    </ligand>
</feature>
<dbReference type="InterPro" id="IPR011992">
    <property type="entry name" value="EF-hand-dom_pair"/>
</dbReference>
<dbReference type="Gene3D" id="1.20.5.340">
    <property type="match status" value="1"/>
</dbReference>
<evidence type="ECO:0000256" key="2">
    <source>
        <dbReference type="ARBA" id="ARBA00007200"/>
    </source>
</evidence>
<evidence type="ECO:0008006" key="21">
    <source>
        <dbReference type="Google" id="ProtNLM"/>
    </source>
</evidence>
<dbReference type="InterPro" id="IPR051223">
    <property type="entry name" value="Polycystin"/>
</dbReference>
<evidence type="ECO:0000256" key="8">
    <source>
        <dbReference type="ARBA" id="ARBA00023065"/>
    </source>
</evidence>
<dbReference type="SUPFAM" id="SSF47473">
    <property type="entry name" value="EF-hand"/>
    <property type="match status" value="1"/>
</dbReference>
<evidence type="ECO:0000256" key="13">
    <source>
        <dbReference type="ARBA" id="ARBA00023303"/>
    </source>
</evidence>
<reference evidence="20" key="1">
    <citation type="submission" date="2020-11" db="EMBL/GenBank/DDBJ databases">
        <authorList>
            <person name="Tran Van P."/>
        </authorList>
    </citation>
    <scope>NUCLEOTIDE SEQUENCE</scope>
</reference>
<dbReference type="GO" id="GO:0005509">
    <property type="term" value="F:calcium ion binding"/>
    <property type="evidence" value="ECO:0007669"/>
    <property type="project" value="InterPro"/>
</dbReference>
<keyword evidence="12" id="KW-0966">Cell projection</keyword>
<name>A0A7R9IS10_9NEOP</name>
<comment type="similarity">
    <text evidence="2">Belongs to the polycystin family.</text>
</comment>
<feature type="transmembrane region" description="Helical" evidence="17">
    <location>
        <begin position="412"/>
        <end position="431"/>
    </location>
</feature>
<dbReference type="GO" id="GO:0005262">
    <property type="term" value="F:calcium channel activity"/>
    <property type="evidence" value="ECO:0007669"/>
    <property type="project" value="UniProtKB-KW"/>
</dbReference>
<dbReference type="InterPro" id="IPR046791">
    <property type="entry name" value="Polycystin_dom"/>
</dbReference>
<dbReference type="FunFam" id="1.10.287.70:FF:000055">
    <property type="entry name" value="Polycystic kidney disease 2-like 1"/>
    <property type="match status" value="1"/>
</dbReference>
<dbReference type="InterPro" id="IPR027359">
    <property type="entry name" value="Volt_channel_dom_sf"/>
</dbReference>
<keyword evidence="14" id="KW-0106">Calcium</keyword>
<feature type="domain" description="Polycystin cation channel PKD1/PKD2" evidence="18">
    <location>
        <begin position="318"/>
        <end position="541"/>
    </location>
</feature>
<evidence type="ECO:0000256" key="15">
    <source>
        <dbReference type="PIRSR" id="PIRSR603915-2"/>
    </source>
</evidence>
<dbReference type="Pfam" id="PF20519">
    <property type="entry name" value="Polycystin_dom"/>
    <property type="match status" value="1"/>
</dbReference>
<accession>A0A7R9IS10</accession>
<protein>
    <recommendedName>
        <fullName evidence="21">Polycystic kidney disease 2-like 1 protein</fullName>
    </recommendedName>
</protein>
<evidence type="ECO:0000256" key="17">
    <source>
        <dbReference type="SAM" id="Phobius"/>
    </source>
</evidence>
<dbReference type="Pfam" id="PF08016">
    <property type="entry name" value="PKD_channel"/>
    <property type="match status" value="1"/>
</dbReference>
<evidence type="ECO:0000256" key="12">
    <source>
        <dbReference type="ARBA" id="ARBA00023273"/>
    </source>
</evidence>
<evidence type="ECO:0000256" key="10">
    <source>
        <dbReference type="ARBA" id="ARBA00023157"/>
    </source>
</evidence>
<comment type="subcellular location">
    <subcellularLocation>
        <location evidence="1">Cell projection</location>
        <location evidence="1">Cilium membrane</location>
        <topology evidence="1">Multi-pass membrane protein</topology>
    </subcellularLocation>
</comment>
<feature type="transmembrane region" description="Helical" evidence="17">
    <location>
        <begin position="479"/>
        <end position="498"/>
    </location>
</feature>
<dbReference type="AlphaFoldDB" id="A0A7R9IS10"/>
<keyword evidence="10" id="KW-1015">Disulfide bond</keyword>
<dbReference type="Gene3D" id="1.20.120.350">
    <property type="entry name" value="Voltage-gated potassium channels. Chain C"/>
    <property type="match status" value="1"/>
</dbReference>
<dbReference type="InterPro" id="IPR013122">
    <property type="entry name" value="PKD1_2_channel"/>
</dbReference>
<dbReference type="PRINTS" id="PR01433">
    <property type="entry name" value="POLYCYSTIN2"/>
</dbReference>
<feature type="transmembrane region" description="Helical" evidence="17">
    <location>
        <begin position="324"/>
        <end position="342"/>
    </location>
</feature>
<feature type="transmembrane region" description="Helical" evidence="17">
    <location>
        <begin position="73"/>
        <end position="98"/>
    </location>
</feature>
<feature type="transmembrane region" description="Helical" evidence="17">
    <location>
        <begin position="451"/>
        <end position="473"/>
    </location>
</feature>
<evidence type="ECO:0000256" key="3">
    <source>
        <dbReference type="ARBA" id="ARBA00022448"/>
    </source>
</evidence>
<evidence type="ECO:0000256" key="16">
    <source>
        <dbReference type="SAM" id="MobiDB-lite"/>
    </source>
</evidence>
<keyword evidence="4" id="KW-1003">Cell membrane</keyword>
<evidence type="ECO:0000256" key="11">
    <source>
        <dbReference type="ARBA" id="ARBA00023180"/>
    </source>
</evidence>
<evidence type="ECO:0000256" key="4">
    <source>
        <dbReference type="ARBA" id="ARBA00022475"/>
    </source>
</evidence>
<keyword evidence="9 17" id="KW-0472">Membrane</keyword>
<evidence type="ECO:0000256" key="7">
    <source>
        <dbReference type="ARBA" id="ARBA00023054"/>
    </source>
</evidence>
<keyword evidence="14" id="KW-0479">Metal-binding</keyword>
<evidence type="ECO:0000256" key="9">
    <source>
        <dbReference type="ARBA" id="ARBA00023136"/>
    </source>
</evidence>
<dbReference type="GO" id="GO:0050982">
    <property type="term" value="P:detection of mechanical stimulus"/>
    <property type="evidence" value="ECO:0007669"/>
    <property type="project" value="TreeGrafter"/>
</dbReference>
<proteinExistence type="inferred from homology"/>
<feature type="disulfide bond" evidence="15">
    <location>
        <begin position="184"/>
        <end position="197"/>
    </location>
</feature>
<evidence type="ECO:0000256" key="5">
    <source>
        <dbReference type="ARBA" id="ARBA00022692"/>
    </source>
</evidence>
<dbReference type="EMBL" id="OE007889">
    <property type="protein sequence ID" value="CAD7463376.1"/>
    <property type="molecule type" value="Genomic_DNA"/>
</dbReference>
<keyword evidence="5 17" id="KW-0812">Transmembrane</keyword>
<dbReference type="Gene3D" id="1.10.238.10">
    <property type="entry name" value="EF-hand"/>
    <property type="match status" value="1"/>
</dbReference>
<dbReference type="PANTHER" id="PTHR10877:SF183">
    <property type="entry name" value="AT14535P-RELATED"/>
    <property type="match status" value="1"/>
</dbReference>
<keyword evidence="11" id="KW-0325">Glycoprotein</keyword>
<feature type="binding site" evidence="14">
    <location>
        <position position="613"/>
    </location>
    <ligand>
        <name>Ca(2+)</name>
        <dbReference type="ChEBI" id="CHEBI:29108"/>
        <label>2</label>
    </ligand>
</feature>